<dbReference type="GO" id="GO:0016491">
    <property type="term" value="F:oxidoreductase activity"/>
    <property type="evidence" value="ECO:0007669"/>
    <property type="project" value="UniProtKB-KW"/>
</dbReference>
<keyword evidence="5" id="KW-0560">Oxidoreductase</keyword>
<dbReference type="Gene3D" id="3.30.465.10">
    <property type="match status" value="1"/>
</dbReference>
<keyword evidence="3" id="KW-0285">Flavoprotein</keyword>
<dbReference type="Pfam" id="PF08031">
    <property type="entry name" value="BBE"/>
    <property type="match status" value="1"/>
</dbReference>
<dbReference type="Pfam" id="PF01565">
    <property type="entry name" value="FAD_binding_4"/>
    <property type="match status" value="1"/>
</dbReference>
<comment type="similarity">
    <text evidence="2">Belongs to the oxygen-dependent FAD-linked oxidoreductase family.</text>
</comment>
<comment type="caution">
    <text evidence="8">The sequence shown here is derived from an EMBL/GenBank/DDBJ whole genome shotgun (WGS) entry which is preliminary data.</text>
</comment>
<dbReference type="GO" id="GO:0071949">
    <property type="term" value="F:FAD binding"/>
    <property type="evidence" value="ECO:0007669"/>
    <property type="project" value="InterPro"/>
</dbReference>
<evidence type="ECO:0000259" key="7">
    <source>
        <dbReference type="PROSITE" id="PS51387"/>
    </source>
</evidence>
<evidence type="ECO:0000256" key="5">
    <source>
        <dbReference type="ARBA" id="ARBA00023002"/>
    </source>
</evidence>
<name>A0AAD6TTN6_9AGAR</name>
<keyword evidence="9" id="KW-1185">Reference proteome</keyword>
<accession>A0AAD6TTN6</accession>
<evidence type="ECO:0000256" key="2">
    <source>
        <dbReference type="ARBA" id="ARBA00005466"/>
    </source>
</evidence>
<dbReference type="PANTHER" id="PTHR42973:SF39">
    <property type="entry name" value="FAD-BINDING PCMH-TYPE DOMAIN-CONTAINING PROTEIN"/>
    <property type="match status" value="1"/>
</dbReference>
<keyword evidence="4" id="KW-0274">FAD</keyword>
<feature type="signal peptide" evidence="6">
    <location>
        <begin position="1"/>
        <end position="18"/>
    </location>
</feature>
<sequence>MFILILWTFLVLCHAAYGTALDLRKEFSELSTLPGGVTAFFPGDAGYANASRAFNLRFTLEPLAAVVKVGKANKLRVSARSGGHSYIANGLGGENGTLVIDMARFTDVTVDPVARTAVIETGNRLGDIALALNAYGFALPHGTCPYVGLGGHASYGGYGFTSRMWGLTLDNILSIDLVLANGTVAKASKDINPDLFWAMRGAGPSFGIMTSIKFAIYPAPASVIVFQYNWKLDVAKAATALGTFQDFVQSPSLSPQFGAEIVLTRGGVAGNVSFGLTGAWHGDPSLLNGTVASFLANMPPLNAVKFTAGDWIESVSFLAGSTLNTSTAPDYTDTFYAKSLMTPEAAPMSAAARTSFMKNLAYEGFASNTSWFFQVELYGGANSKINSVPFDATAFAHRSSMFTIQFYASSFNNAPPYPDFGFTFLNDLVDGITSHSPKDWDYGCFYSLPLLFLLTQLLRAYPNYMEDKLVDYKKRYYGSHYPRLLALKKAVDPTGVFDFPVGIDD</sequence>
<dbReference type="InterPro" id="IPR006094">
    <property type="entry name" value="Oxid_FAD_bind_N"/>
</dbReference>
<keyword evidence="6" id="KW-0732">Signal</keyword>
<feature type="chain" id="PRO_5042018095" evidence="6">
    <location>
        <begin position="19"/>
        <end position="505"/>
    </location>
</feature>
<dbReference type="AlphaFoldDB" id="A0AAD6TTN6"/>
<organism evidence="8 9">
    <name type="scientific">Mycena belliarum</name>
    <dbReference type="NCBI Taxonomy" id="1033014"/>
    <lineage>
        <taxon>Eukaryota</taxon>
        <taxon>Fungi</taxon>
        <taxon>Dikarya</taxon>
        <taxon>Basidiomycota</taxon>
        <taxon>Agaricomycotina</taxon>
        <taxon>Agaricomycetes</taxon>
        <taxon>Agaricomycetidae</taxon>
        <taxon>Agaricales</taxon>
        <taxon>Marasmiineae</taxon>
        <taxon>Mycenaceae</taxon>
        <taxon>Mycena</taxon>
    </lineage>
</organism>
<dbReference type="SUPFAM" id="SSF56176">
    <property type="entry name" value="FAD-binding/transporter-associated domain-like"/>
    <property type="match status" value="1"/>
</dbReference>
<dbReference type="PROSITE" id="PS51387">
    <property type="entry name" value="FAD_PCMH"/>
    <property type="match status" value="1"/>
</dbReference>
<dbReference type="EMBL" id="JARJCN010000091">
    <property type="protein sequence ID" value="KAJ7075663.1"/>
    <property type="molecule type" value="Genomic_DNA"/>
</dbReference>
<dbReference type="InterPro" id="IPR016169">
    <property type="entry name" value="FAD-bd_PCMH_sub2"/>
</dbReference>
<evidence type="ECO:0000256" key="1">
    <source>
        <dbReference type="ARBA" id="ARBA00001974"/>
    </source>
</evidence>
<reference evidence="8" key="1">
    <citation type="submission" date="2023-03" db="EMBL/GenBank/DDBJ databases">
        <title>Massive genome expansion in bonnet fungi (Mycena s.s.) driven by repeated elements and novel gene families across ecological guilds.</title>
        <authorList>
            <consortium name="Lawrence Berkeley National Laboratory"/>
            <person name="Harder C.B."/>
            <person name="Miyauchi S."/>
            <person name="Viragh M."/>
            <person name="Kuo A."/>
            <person name="Thoen E."/>
            <person name="Andreopoulos B."/>
            <person name="Lu D."/>
            <person name="Skrede I."/>
            <person name="Drula E."/>
            <person name="Henrissat B."/>
            <person name="Morin E."/>
            <person name="Kohler A."/>
            <person name="Barry K."/>
            <person name="LaButti K."/>
            <person name="Morin E."/>
            <person name="Salamov A."/>
            <person name="Lipzen A."/>
            <person name="Mereny Z."/>
            <person name="Hegedus B."/>
            <person name="Baldrian P."/>
            <person name="Stursova M."/>
            <person name="Weitz H."/>
            <person name="Taylor A."/>
            <person name="Grigoriev I.V."/>
            <person name="Nagy L.G."/>
            <person name="Martin F."/>
            <person name="Kauserud H."/>
        </authorList>
    </citation>
    <scope>NUCLEOTIDE SEQUENCE</scope>
    <source>
        <strain evidence="8">CBHHK173m</strain>
    </source>
</reference>
<evidence type="ECO:0000256" key="4">
    <source>
        <dbReference type="ARBA" id="ARBA00022827"/>
    </source>
</evidence>
<dbReference type="Proteomes" id="UP001222325">
    <property type="component" value="Unassembled WGS sequence"/>
</dbReference>
<dbReference type="InterPro" id="IPR012951">
    <property type="entry name" value="BBE"/>
</dbReference>
<dbReference type="Gene3D" id="3.40.462.20">
    <property type="match status" value="1"/>
</dbReference>
<gene>
    <name evidence="8" type="ORF">B0H15DRAFT_1026972</name>
</gene>
<feature type="domain" description="FAD-binding PCMH-type" evidence="7">
    <location>
        <begin position="46"/>
        <end position="219"/>
    </location>
</feature>
<evidence type="ECO:0000313" key="8">
    <source>
        <dbReference type="EMBL" id="KAJ7075663.1"/>
    </source>
</evidence>
<evidence type="ECO:0000256" key="6">
    <source>
        <dbReference type="SAM" id="SignalP"/>
    </source>
</evidence>
<dbReference type="PANTHER" id="PTHR42973">
    <property type="entry name" value="BINDING OXIDOREDUCTASE, PUTATIVE (AFU_ORTHOLOGUE AFUA_1G17690)-RELATED"/>
    <property type="match status" value="1"/>
</dbReference>
<proteinExistence type="inferred from homology"/>
<evidence type="ECO:0000256" key="3">
    <source>
        <dbReference type="ARBA" id="ARBA00022630"/>
    </source>
</evidence>
<evidence type="ECO:0000313" key="9">
    <source>
        <dbReference type="Proteomes" id="UP001222325"/>
    </source>
</evidence>
<dbReference type="InterPro" id="IPR050416">
    <property type="entry name" value="FAD-linked_Oxidoreductase"/>
</dbReference>
<comment type="cofactor">
    <cofactor evidence="1">
        <name>FAD</name>
        <dbReference type="ChEBI" id="CHEBI:57692"/>
    </cofactor>
</comment>
<protein>
    <submittedName>
        <fullName evidence="8">Glucooligosaccharide oxidase</fullName>
    </submittedName>
</protein>
<dbReference type="InterPro" id="IPR016166">
    <property type="entry name" value="FAD-bd_PCMH"/>
</dbReference>
<dbReference type="InterPro" id="IPR036318">
    <property type="entry name" value="FAD-bd_PCMH-like_sf"/>
</dbReference>